<keyword evidence="2" id="KW-1185">Reference proteome</keyword>
<name>A0AAD8EW94_BIOPF</name>
<reference evidence="1" key="1">
    <citation type="journal article" date="2023" name="PLoS Negl. Trop. Dis.">
        <title>A genome sequence for Biomphalaria pfeifferi, the major vector snail for the human-infecting parasite Schistosoma mansoni.</title>
        <authorList>
            <person name="Bu L."/>
            <person name="Lu L."/>
            <person name="Laidemitt M.R."/>
            <person name="Zhang S.M."/>
            <person name="Mutuku M."/>
            <person name="Mkoji G."/>
            <person name="Steinauer M."/>
            <person name="Loker E.S."/>
        </authorList>
    </citation>
    <scope>NUCLEOTIDE SEQUENCE</scope>
    <source>
        <strain evidence="1">KasaAsao</strain>
    </source>
</reference>
<proteinExistence type="predicted"/>
<comment type="caution">
    <text evidence="1">The sequence shown here is derived from an EMBL/GenBank/DDBJ whole genome shotgun (WGS) entry which is preliminary data.</text>
</comment>
<feature type="non-terminal residue" evidence="1">
    <location>
        <position position="64"/>
    </location>
</feature>
<evidence type="ECO:0000313" key="2">
    <source>
        <dbReference type="Proteomes" id="UP001233172"/>
    </source>
</evidence>
<gene>
    <name evidence="1" type="ORF">Bpfe_027800</name>
</gene>
<protein>
    <submittedName>
        <fullName evidence="1">Multiple epidermal growth factor-like domains protein 11</fullName>
    </submittedName>
</protein>
<feature type="non-terminal residue" evidence="1">
    <location>
        <position position="1"/>
    </location>
</feature>
<organism evidence="1 2">
    <name type="scientific">Biomphalaria pfeifferi</name>
    <name type="common">Bloodfluke planorb</name>
    <name type="synonym">Freshwater snail</name>
    <dbReference type="NCBI Taxonomy" id="112525"/>
    <lineage>
        <taxon>Eukaryota</taxon>
        <taxon>Metazoa</taxon>
        <taxon>Spiralia</taxon>
        <taxon>Lophotrochozoa</taxon>
        <taxon>Mollusca</taxon>
        <taxon>Gastropoda</taxon>
        <taxon>Heterobranchia</taxon>
        <taxon>Euthyneura</taxon>
        <taxon>Panpulmonata</taxon>
        <taxon>Hygrophila</taxon>
        <taxon>Lymnaeoidea</taxon>
        <taxon>Planorbidae</taxon>
        <taxon>Biomphalaria</taxon>
    </lineage>
</organism>
<dbReference type="AlphaFoldDB" id="A0AAD8EW94"/>
<evidence type="ECO:0000313" key="1">
    <source>
        <dbReference type="EMBL" id="KAK0042737.1"/>
    </source>
</evidence>
<sequence>TGTCIHGCKEGFSTSDCSVQCDSNYYGQNCSMECPTKCFNASCDNVRGTCDDCLVGFMGKFCEK</sequence>
<dbReference type="EMBL" id="JASAOG010000233">
    <property type="protein sequence ID" value="KAK0042737.1"/>
    <property type="molecule type" value="Genomic_DNA"/>
</dbReference>
<dbReference type="Proteomes" id="UP001233172">
    <property type="component" value="Unassembled WGS sequence"/>
</dbReference>
<dbReference type="Gene3D" id="2.170.300.10">
    <property type="entry name" value="Tie2 ligand-binding domain superfamily"/>
    <property type="match status" value="1"/>
</dbReference>
<reference evidence="1" key="2">
    <citation type="submission" date="2023-04" db="EMBL/GenBank/DDBJ databases">
        <authorList>
            <person name="Bu L."/>
            <person name="Lu L."/>
            <person name="Laidemitt M.R."/>
            <person name="Zhang S.M."/>
            <person name="Mutuku M."/>
            <person name="Mkoji G."/>
            <person name="Steinauer M."/>
            <person name="Loker E.S."/>
        </authorList>
    </citation>
    <scope>NUCLEOTIDE SEQUENCE</scope>
    <source>
        <strain evidence="1">KasaAsao</strain>
        <tissue evidence="1">Whole Snail</tissue>
    </source>
</reference>
<accession>A0AAD8EW94</accession>